<evidence type="ECO:0000313" key="7">
    <source>
        <dbReference type="Proteomes" id="UP000003781"/>
    </source>
</evidence>
<keyword evidence="2" id="KW-0813">Transport</keyword>
<dbReference type="PANTHER" id="PTHR42734:SF17">
    <property type="entry name" value="METAL TRANSPORT SYSTEM ATP-BINDING PROTEIN TM_0124-RELATED"/>
    <property type="match status" value="1"/>
</dbReference>
<keyword evidence="7" id="KW-1185">Reference proteome</keyword>
<evidence type="ECO:0000256" key="1">
    <source>
        <dbReference type="ARBA" id="ARBA00005417"/>
    </source>
</evidence>
<dbReference type="SMART" id="SM00382">
    <property type="entry name" value="AAA"/>
    <property type="match status" value="1"/>
</dbReference>
<comment type="caution">
    <text evidence="6">The sequence shown here is derived from an EMBL/GenBank/DDBJ whole genome shotgun (WGS) entry which is preliminary data.</text>
</comment>
<evidence type="ECO:0000313" key="6">
    <source>
        <dbReference type="EMBL" id="EAZ91884.1"/>
    </source>
</evidence>
<feature type="domain" description="ABC transporter" evidence="5">
    <location>
        <begin position="6"/>
        <end position="244"/>
    </location>
</feature>
<dbReference type="InterPro" id="IPR003593">
    <property type="entry name" value="AAA+_ATPase"/>
</dbReference>
<dbReference type="RefSeq" id="WP_008274955.1">
    <property type="nucleotide sequence ID" value="NZ_AAXW01000010.1"/>
</dbReference>
<evidence type="ECO:0000259" key="5">
    <source>
        <dbReference type="PROSITE" id="PS50893"/>
    </source>
</evidence>
<sequence length="259" mass="29389">MKTEVINLSNVWAKYNQKDSILEDINLTIYERDFVGLIGPNGGGKTTLFKVLLGLMKPYQGTVKILGHTVSKGRRYIGYVPQLVELDREFPVRVADVVRMGRLGKRRLLQRYNSKDEIIVNRTLEQVGMLELRDRPIAELSGGQRQRVYIARALASEPRILLLDEPTASVDPQRQTSIYELLKELNQLITIVMISHDIGAISAYVKTVGCLNHRLFFHGNPPLSTEAIEQTYQCPVDLIAHGVPHRVLSNHDCPLHYHE</sequence>
<accession>A3INI6</accession>
<comment type="similarity">
    <text evidence="1">Belongs to the ABC transporter superfamily.</text>
</comment>
<dbReference type="Pfam" id="PF00005">
    <property type="entry name" value="ABC_tran"/>
    <property type="match status" value="1"/>
</dbReference>
<name>A3INI6_9CHRO</name>
<gene>
    <name evidence="6" type="ORF">CY0110_29454</name>
</gene>
<protein>
    <submittedName>
        <fullName evidence="6">ABC transporter</fullName>
    </submittedName>
</protein>
<dbReference type="SUPFAM" id="SSF52540">
    <property type="entry name" value="P-loop containing nucleoside triphosphate hydrolases"/>
    <property type="match status" value="1"/>
</dbReference>
<dbReference type="Proteomes" id="UP000003781">
    <property type="component" value="Unassembled WGS sequence"/>
</dbReference>
<proteinExistence type="inferred from homology"/>
<dbReference type="AlphaFoldDB" id="A3INI6"/>
<evidence type="ECO:0000256" key="3">
    <source>
        <dbReference type="ARBA" id="ARBA00022741"/>
    </source>
</evidence>
<evidence type="ECO:0000256" key="2">
    <source>
        <dbReference type="ARBA" id="ARBA00022448"/>
    </source>
</evidence>
<organism evidence="6 7">
    <name type="scientific">Crocosphaera chwakensis CCY0110</name>
    <dbReference type="NCBI Taxonomy" id="391612"/>
    <lineage>
        <taxon>Bacteria</taxon>
        <taxon>Bacillati</taxon>
        <taxon>Cyanobacteriota</taxon>
        <taxon>Cyanophyceae</taxon>
        <taxon>Oscillatoriophycideae</taxon>
        <taxon>Chroococcales</taxon>
        <taxon>Aphanothecaceae</taxon>
        <taxon>Crocosphaera</taxon>
        <taxon>Crocosphaera chwakensis</taxon>
    </lineage>
</organism>
<dbReference type="OrthoDB" id="9806726at2"/>
<keyword evidence="4" id="KW-0067">ATP-binding</keyword>
<dbReference type="InterPro" id="IPR003439">
    <property type="entry name" value="ABC_transporter-like_ATP-bd"/>
</dbReference>
<dbReference type="eggNOG" id="COG1121">
    <property type="taxonomic scope" value="Bacteria"/>
</dbReference>
<dbReference type="CDD" id="cd03235">
    <property type="entry name" value="ABC_Metallic_Cations"/>
    <property type="match status" value="1"/>
</dbReference>
<reference evidence="6 7" key="1">
    <citation type="submission" date="2007-03" db="EMBL/GenBank/DDBJ databases">
        <authorList>
            <person name="Stal L."/>
            <person name="Ferriera S."/>
            <person name="Johnson J."/>
            <person name="Kravitz S."/>
            <person name="Beeson K."/>
            <person name="Sutton G."/>
            <person name="Rogers Y.-H."/>
            <person name="Friedman R."/>
            <person name="Frazier M."/>
            <person name="Venter J.C."/>
        </authorList>
    </citation>
    <scope>NUCLEOTIDE SEQUENCE [LARGE SCALE GENOMIC DNA]</scope>
    <source>
        <strain evidence="6 7">CCY0110</strain>
    </source>
</reference>
<dbReference type="Gene3D" id="3.40.50.300">
    <property type="entry name" value="P-loop containing nucleotide triphosphate hydrolases"/>
    <property type="match status" value="1"/>
</dbReference>
<keyword evidence="3" id="KW-0547">Nucleotide-binding</keyword>
<dbReference type="InterPro" id="IPR050153">
    <property type="entry name" value="Metal_Ion_Import_ABC"/>
</dbReference>
<dbReference type="FunFam" id="3.40.50.300:FF:000134">
    <property type="entry name" value="Iron-enterobactin ABC transporter ATP-binding protein"/>
    <property type="match status" value="1"/>
</dbReference>
<dbReference type="GO" id="GO:0016887">
    <property type="term" value="F:ATP hydrolysis activity"/>
    <property type="evidence" value="ECO:0007669"/>
    <property type="project" value="InterPro"/>
</dbReference>
<dbReference type="GO" id="GO:0005524">
    <property type="term" value="F:ATP binding"/>
    <property type="evidence" value="ECO:0007669"/>
    <property type="project" value="UniProtKB-KW"/>
</dbReference>
<dbReference type="PROSITE" id="PS50893">
    <property type="entry name" value="ABC_TRANSPORTER_2"/>
    <property type="match status" value="1"/>
</dbReference>
<dbReference type="InterPro" id="IPR027417">
    <property type="entry name" value="P-loop_NTPase"/>
</dbReference>
<dbReference type="EMBL" id="AAXW01000010">
    <property type="protein sequence ID" value="EAZ91884.1"/>
    <property type="molecule type" value="Genomic_DNA"/>
</dbReference>
<evidence type="ECO:0000256" key="4">
    <source>
        <dbReference type="ARBA" id="ARBA00022840"/>
    </source>
</evidence>
<dbReference type="PANTHER" id="PTHR42734">
    <property type="entry name" value="METAL TRANSPORT SYSTEM ATP-BINDING PROTEIN TM_0124-RELATED"/>
    <property type="match status" value="1"/>
</dbReference>